<dbReference type="GO" id="GO:0005829">
    <property type="term" value="C:cytosol"/>
    <property type="evidence" value="ECO:0007669"/>
    <property type="project" value="TreeGrafter"/>
</dbReference>
<dbReference type="KEGG" id="pseb:EOK75_15420"/>
<keyword evidence="3" id="KW-1185">Reference proteome</keyword>
<dbReference type="Gene3D" id="3.30.420.40">
    <property type="match status" value="1"/>
</dbReference>
<dbReference type="Pfam" id="PF00814">
    <property type="entry name" value="TsaD"/>
    <property type="match status" value="1"/>
</dbReference>
<protein>
    <submittedName>
        <fullName evidence="2">tRNA (Adenosine(37)-N6)-threonylcarbamoyltransferase complex dimerization subunit type 1 TsaB</fullName>
    </submittedName>
</protein>
<evidence type="ECO:0000259" key="1">
    <source>
        <dbReference type="Pfam" id="PF00814"/>
    </source>
</evidence>
<feature type="domain" description="Gcp-like" evidence="1">
    <location>
        <begin position="36"/>
        <end position="117"/>
    </location>
</feature>
<keyword evidence="2" id="KW-0614">Plasmid</keyword>
<reference evidence="2 3" key="1">
    <citation type="submission" date="2019-05" db="EMBL/GenBank/DDBJ databases">
        <title>Pseudorhodobacter turbinis sp. nov., isolated from the gut of the Korean turban shell.</title>
        <authorList>
            <person name="Jeong Y.-S."/>
            <person name="Kang W.-R."/>
            <person name="Bae J.-W."/>
        </authorList>
    </citation>
    <scope>NUCLEOTIDE SEQUENCE [LARGE SCALE GENOMIC DNA]</scope>
    <source>
        <strain evidence="2 3">S12M18</strain>
        <plasmid evidence="2 3">unnamed1</plasmid>
    </source>
</reference>
<sequence length="215" mass="22521">MPLDRPLLAFDTSAAHCAAALLWRGEIIAEAREPMAKGQAERLMPLIEEMLTSVGRNWRDLGALAVGVGPGNFTGIRISVAAARGLALGLGVPAVGVTSTEALANGQTTRIRVATPATRNALYVQDFDAGAPLGPIREAKPEDADFWPAPNVQPIGDWPETDRAIICPDPLARIRALAFVGAQKVAKGAPLPAPFYLRAADAAPPSDPPPVILDA</sequence>
<dbReference type="GO" id="GO:0002949">
    <property type="term" value="P:tRNA threonylcarbamoyladenosine modification"/>
    <property type="evidence" value="ECO:0007669"/>
    <property type="project" value="InterPro"/>
</dbReference>
<dbReference type="SUPFAM" id="SSF53067">
    <property type="entry name" value="Actin-like ATPase domain"/>
    <property type="match status" value="1"/>
</dbReference>
<dbReference type="NCBIfam" id="TIGR03725">
    <property type="entry name" value="T6A_YeaZ"/>
    <property type="match status" value="1"/>
</dbReference>
<organism evidence="2 3">
    <name type="scientific">Pseudorhodobacter turbinis</name>
    <dbReference type="NCBI Taxonomy" id="2500533"/>
    <lineage>
        <taxon>Bacteria</taxon>
        <taxon>Pseudomonadati</taxon>
        <taxon>Pseudomonadota</taxon>
        <taxon>Alphaproteobacteria</taxon>
        <taxon>Rhodobacterales</taxon>
        <taxon>Paracoccaceae</taxon>
        <taxon>Pseudorhodobacter</taxon>
    </lineage>
</organism>
<accession>A0A4P8EJK8</accession>
<dbReference type="AlphaFoldDB" id="A0A4P8EJK8"/>
<keyword evidence="2" id="KW-0808">Transferase</keyword>
<dbReference type="OrthoDB" id="9809995at2"/>
<dbReference type="PANTHER" id="PTHR11735:SF11">
    <property type="entry name" value="TRNA THREONYLCARBAMOYLADENOSINE BIOSYNTHESIS PROTEIN TSAB"/>
    <property type="match status" value="1"/>
</dbReference>
<dbReference type="InterPro" id="IPR022496">
    <property type="entry name" value="T6A_TsaB"/>
</dbReference>
<evidence type="ECO:0000313" key="3">
    <source>
        <dbReference type="Proteomes" id="UP000298631"/>
    </source>
</evidence>
<gene>
    <name evidence="2" type="primary">tsaB</name>
    <name evidence="2" type="ORF">EOK75_15420</name>
</gene>
<dbReference type="InterPro" id="IPR000905">
    <property type="entry name" value="Gcp-like_dom"/>
</dbReference>
<dbReference type="EMBL" id="CP039965">
    <property type="protein sequence ID" value="QCO57159.1"/>
    <property type="molecule type" value="Genomic_DNA"/>
</dbReference>
<geneLocation type="plasmid" evidence="2 3">
    <name>unnamed1</name>
</geneLocation>
<dbReference type="Proteomes" id="UP000298631">
    <property type="component" value="Plasmid unnamed1"/>
</dbReference>
<dbReference type="GO" id="GO:0016740">
    <property type="term" value="F:transferase activity"/>
    <property type="evidence" value="ECO:0007669"/>
    <property type="project" value="UniProtKB-KW"/>
</dbReference>
<dbReference type="PANTHER" id="PTHR11735">
    <property type="entry name" value="TRNA N6-ADENOSINE THREONYLCARBAMOYLTRANSFERASE"/>
    <property type="match status" value="1"/>
</dbReference>
<dbReference type="InterPro" id="IPR043129">
    <property type="entry name" value="ATPase_NBD"/>
</dbReference>
<evidence type="ECO:0000313" key="2">
    <source>
        <dbReference type="EMBL" id="QCO57159.1"/>
    </source>
</evidence>
<name>A0A4P8EJK8_9RHOB</name>
<proteinExistence type="predicted"/>
<dbReference type="RefSeq" id="WP_137194964.1">
    <property type="nucleotide sequence ID" value="NZ_CP039965.1"/>
</dbReference>